<gene>
    <name evidence="9" type="ORF">BCF53_102144</name>
</gene>
<keyword evidence="6 8" id="KW-1133">Transmembrane helix</keyword>
<comment type="subcellular location">
    <subcellularLocation>
        <location evidence="1 8">Cell membrane</location>
        <topology evidence="1 8">Multi-pass membrane protein</topology>
    </subcellularLocation>
</comment>
<comment type="similarity">
    <text evidence="2 8">Belongs to the 4-toluene sulfonate uptake permease (TSUP) (TC 2.A.102) family.</text>
</comment>
<evidence type="ECO:0000256" key="6">
    <source>
        <dbReference type="ARBA" id="ARBA00022989"/>
    </source>
</evidence>
<evidence type="ECO:0000256" key="7">
    <source>
        <dbReference type="ARBA" id="ARBA00023136"/>
    </source>
</evidence>
<dbReference type="GO" id="GO:0005886">
    <property type="term" value="C:plasma membrane"/>
    <property type="evidence" value="ECO:0007669"/>
    <property type="project" value="UniProtKB-SubCell"/>
</dbReference>
<evidence type="ECO:0000313" key="10">
    <source>
        <dbReference type="Proteomes" id="UP000295793"/>
    </source>
</evidence>
<dbReference type="AlphaFoldDB" id="A0A4R3IA12"/>
<reference evidence="9 10" key="1">
    <citation type="submission" date="2019-03" db="EMBL/GenBank/DDBJ databases">
        <title>Genomic Encyclopedia of Archaeal and Bacterial Type Strains, Phase II (KMG-II): from individual species to whole genera.</title>
        <authorList>
            <person name="Goeker M."/>
        </authorList>
    </citation>
    <scope>NUCLEOTIDE SEQUENCE [LARGE SCALE GENOMIC DNA]</scope>
    <source>
        <strain evidence="9 10">DSM 15388</strain>
    </source>
</reference>
<dbReference type="Proteomes" id="UP000295793">
    <property type="component" value="Unassembled WGS sequence"/>
</dbReference>
<keyword evidence="5 8" id="KW-0812">Transmembrane</keyword>
<feature type="transmembrane region" description="Helical" evidence="8">
    <location>
        <begin position="165"/>
        <end position="187"/>
    </location>
</feature>
<feature type="transmembrane region" description="Helical" evidence="8">
    <location>
        <begin position="71"/>
        <end position="91"/>
    </location>
</feature>
<dbReference type="Pfam" id="PF01925">
    <property type="entry name" value="TauE"/>
    <property type="match status" value="1"/>
</dbReference>
<dbReference type="RefSeq" id="WP_165901791.1">
    <property type="nucleotide sequence ID" value="NZ_SLZR01000002.1"/>
</dbReference>
<keyword evidence="10" id="KW-1185">Reference proteome</keyword>
<feature type="transmembrane region" description="Helical" evidence="8">
    <location>
        <begin position="194"/>
        <end position="213"/>
    </location>
</feature>
<comment type="caution">
    <text evidence="9">The sequence shown here is derived from an EMBL/GenBank/DDBJ whole genome shotgun (WGS) entry which is preliminary data.</text>
</comment>
<dbReference type="PANTHER" id="PTHR30269:SF37">
    <property type="entry name" value="MEMBRANE TRANSPORTER PROTEIN"/>
    <property type="match status" value="1"/>
</dbReference>
<feature type="transmembrane region" description="Helical" evidence="8">
    <location>
        <begin position="43"/>
        <end position="59"/>
    </location>
</feature>
<evidence type="ECO:0000256" key="1">
    <source>
        <dbReference type="ARBA" id="ARBA00004651"/>
    </source>
</evidence>
<dbReference type="InterPro" id="IPR002781">
    <property type="entry name" value="TM_pro_TauE-like"/>
</dbReference>
<evidence type="ECO:0000256" key="3">
    <source>
        <dbReference type="ARBA" id="ARBA00022448"/>
    </source>
</evidence>
<accession>A0A4R3IA12</accession>
<dbReference type="EMBL" id="SLZR01000002">
    <property type="protein sequence ID" value="TCS43120.1"/>
    <property type="molecule type" value="Genomic_DNA"/>
</dbReference>
<name>A0A4R3IA12_9GAMM</name>
<proteinExistence type="inferred from homology"/>
<evidence type="ECO:0000256" key="5">
    <source>
        <dbReference type="ARBA" id="ARBA00022692"/>
    </source>
</evidence>
<keyword evidence="4 8" id="KW-1003">Cell membrane</keyword>
<evidence type="ECO:0000256" key="2">
    <source>
        <dbReference type="ARBA" id="ARBA00009142"/>
    </source>
</evidence>
<evidence type="ECO:0000256" key="8">
    <source>
        <dbReference type="RuleBase" id="RU363041"/>
    </source>
</evidence>
<sequence>MNETIWNLLPIVIFAGLLRGYAGFGFAAVAIVGFNFFLPPQQGVPVILALDVLCSAGLWQQAKKQADIPTFKLLALGAILGIPVGLALLIFIPETTLKLLICIAILLFTLALLFDLRVKSTETLKTKLAFGLASGIGTAGASVGGPMILSYMLSSKLSSVVQRATMILFFMVSETLALIAIVASGLISFEIAKLLAILLLPTMLAVRAGQWLFNRKPPKSLKHFALPIMGLAALLGISASIGALLQ</sequence>
<evidence type="ECO:0000256" key="4">
    <source>
        <dbReference type="ARBA" id="ARBA00022475"/>
    </source>
</evidence>
<keyword evidence="3" id="KW-0813">Transport</keyword>
<feature type="transmembrane region" description="Helical" evidence="8">
    <location>
        <begin position="225"/>
        <end position="245"/>
    </location>
</feature>
<feature type="transmembrane region" description="Helical" evidence="8">
    <location>
        <begin position="97"/>
        <end position="116"/>
    </location>
</feature>
<protein>
    <recommendedName>
        <fullName evidence="8">Probable membrane transporter protein</fullName>
    </recommendedName>
</protein>
<feature type="transmembrane region" description="Helical" evidence="8">
    <location>
        <begin position="12"/>
        <end position="37"/>
    </location>
</feature>
<organism evidence="9 10">
    <name type="scientific">Reinekea marinisedimentorum</name>
    <dbReference type="NCBI Taxonomy" id="230495"/>
    <lineage>
        <taxon>Bacteria</taxon>
        <taxon>Pseudomonadati</taxon>
        <taxon>Pseudomonadota</taxon>
        <taxon>Gammaproteobacteria</taxon>
        <taxon>Oceanospirillales</taxon>
        <taxon>Saccharospirillaceae</taxon>
        <taxon>Reinekea</taxon>
    </lineage>
</organism>
<keyword evidence="7 8" id="KW-0472">Membrane</keyword>
<feature type="transmembrane region" description="Helical" evidence="8">
    <location>
        <begin position="128"/>
        <end position="153"/>
    </location>
</feature>
<dbReference type="InterPro" id="IPR052017">
    <property type="entry name" value="TSUP"/>
</dbReference>
<dbReference type="PANTHER" id="PTHR30269">
    <property type="entry name" value="TRANSMEMBRANE PROTEIN YFCA"/>
    <property type="match status" value="1"/>
</dbReference>
<evidence type="ECO:0000313" key="9">
    <source>
        <dbReference type="EMBL" id="TCS43120.1"/>
    </source>
</evidence>